<gene>
    <name evidence="1" type="ORF">BBI01_18625</name>
</gene>
<comment type="caution">
    <text evidence="1">The sequence shown here is derived from an EMBL/GenBank/DDBJ whole genome shotgun (WGS) entry which is preliminary data.</text>
</comment>
<accession>A0A1B8ZA59</accession>
<reference evidence="1 2" key="1">
    <citation type="submission" date="2016-07" db="EMBL/GenBank/DDBJ databases">
        <authorList>
            <person name="Jeong J.-J."/>
            <person name="Kim D.W."/>
            <person name="Sang M.K."/>
            <person name="Choi I.-G."/>
            <person name="Kim K.D."/>
        </authorList>
    </citation>
    <scope>NUCLEOTIDE SEQUENCE [LARGE SCALE GENOMIC DNA]</scope>
    <source>
        <strain evidence="1 2">UTM-3</strain>
    </source>
</reference>
<dbReference type="Proteomes" id="UP000092651">
    <property type="component" value="Unassembled WGS sequence"/>
</dbReference>
<dbReference type="EMBL" id="MAYH01000049">
    <property type="protein sequence ID" value="OCA68460.1"/>
    <property type="molecule type" value="Genomic_DNA"/>
</dbReference>
<dbReference type="RefSeq" id="WP_065396331.1">
    <property type="nucleotide sequence ID" value="NZ_MAYH01000049.1"/>
</dbReference>
<evidence type="ECO:0000313" key="2">
    <source>
        <dbReference type="Proteomes" id="UP000092651"/>
    </source>
</evidence>
<proteinExistence type="predicted"/>
<organism evidence="1 2">
    <name type="scientific">Chryseobacterium artocarpi</name>
    <dbReference type="NCBI Taxonomy" id="1414727"/>
    <lineage>
        <taxon>Bacteria</taxon>
        <taxon>Pseudomonadati</taxon>
        <taxon>Bacteroidota</taxon>
        <taxon>Flavobacteriia</taxon>
        <taxon>Flavobacteriales</taxon>
        <taxon>Weeksellaceae</taxon>
        <taxon>Chryseobacterium group</taxon>
        <taxon>Chryseobacterium</taxon>
    </lineage>
</organism>
<evidence type="ECO:0000313" key="1">
    <source>
        <dbReference type="EMBL" id="OCA68460.1"/>
    </source>
</evidence>
<dbReference type="OrthoDB" id="676860at2"/>
<dbReference type="AlphaFoldDB" id="A0A1B8ZA59"/>
<name>A0A1B8ZA59_9FLAO</name>
<protein>
    <submittedName>
        <fullName evidence="1">Uncharacterized protein</fullName>
    </submittedName>
</protein>
<keyword evidence="2" id="KW-1185">Reference proteome</keyword>
<sequence>MVTITNYTKRKKEDGTAFCVLEINSGIELLQSQTTGQYYVTAKKCYIPATFDEAVCRSLRGTMMKGDIIKVECKTYQYTIKETGEIITLNHRYEYTPDESSQLASNNYSENYTAPGNLVSTIQ</sequence>